<dbReference type="EMBL" id="JAGHKP010000003">
    <property type="protein sequence ID" value="MBO9154438.1"/>
    <property type="molecule type" value="Genomic_DNA"/>
</dbReference>
<evidence type="ECO:0000313" key="4">
    <source>
        <dbReference type="Proteomes" id="UP000679126"/>
    </source>
</evidence>
<gene>
    <name evidence="3" type="ORF">J7I43_19590</name>
</gene>
<feature type="region of interest" description="Disordered" evidence="1">
    <location>
        <begin position="135"/>
        <end position="215"/>
    </location>
</feature>
<dbReference type="Gene3D" id="2.60.40.10">
    <property type="entry name" value="Immunoglobulins"/>
    <property type="match status" value="1"/>
</dbReference>
<feature type="domain" description="eCIS core" evidence="2">
    <location>
        <begin position="212"/>
        <end position="288"/>
    </location>
</feature>
<organism evidence="3 4">
    <name type="scientific">Chitinophaga chungangae</name>
    <dbReference type="NCBI Taxonomy" id="2821488"/>
    <lineage>
        <taxon>Bacteria</taxon>
        <taxon>Pseudomonadati</taxon>
        <taxon>Bacteroidota</taxon>
        <taxon>Chitinophagia</taxon>
        <taxon>Chitinophagales</taxon>
        <taxon>Chitinophagaceae</taxon>
        <taxon>Chitinophaga</taxon>
    </lineage>
</organism>
<feature type="compositionally biased region" description="Basic and acidic residues" evidence="1">
    <location>
        <begin position="172"/>
        <end position="188"/>
    </location>
</feature>
<dbReference type="InterPro" id="IPR013783">
    <property type="entry name" value="Ig-like_fold"/>
</dbReference>
<protein>
    <submittedName>
        <fullName evidence="3">DUF4157 domain-containing protein</fullName>
    </submittedName>
</protein>
<accession>A0ABS3YIB6</accession>
<evidence type="ECO:0000259" key="2">
    <source>
        <dbReference type="Pfam" id="PF13699"/>
    </source>
</evidence>
<reference evidence="4" key="1">
    <citation type="submission" date="2021-03" db="EMBL/GenBank/DDBJ databases">
        <title>Assistant Professor.</title>
        <authorList>
            <person name="Huq M.A."/>
        </authorList>
    </citation>
    <scope>NUCLEOTIDE SEQUENCE [LARGE SCALE GENOMIC DNA]</scope>
    <source>
        <strain evidence="4">MAH-28</strain>
    </source>
</reference>
<dbReference type="Proteomes" id="UP000679126">
    <property type="component" value="Unassembled WGS sequence"/>
</dbReference>
<feature type="region of interest" description="Disordered" evidence="1">
    <location>
        <begin position="1"/>
        <end position="43"/>
    </location>
</feature>
<sequence>MRTEPQRSSSTVIHARSFFGRSSQAGPDVSSQQAPPPFFSPHTIQPALEIGAAGDPYEQEADAMADKVVRRMIHPGPPVTPAAEQAADEEIVQEKEAAPPFQLKCATYDHGETMLQEKPSPPPVQLKCAACEHEESLQRKEENDENAEADRRLTYDDDPTPVPFGSIQRKCAACEEKEKLQRHPDTSGHDTATASPSLESRLATSGGSGQALPDSLRQSMESGFNADFSGVKVHTDGQAAQMNRELGAKAFTHRNDIYFNTGSYSPGSLPGQKLIAHELTHVIQQTGNKVQRKKHSVQKNMVQLAPNVTAVNAPAEMPANQGSRVRLTATAARGTAITWSFQGANRGAVLGAGTARNNTVTAPAGSTGGAVTVRAADAANAADFADTVINLVEIRQPTFTFLPPMPAFAPPRTMDASVCNNTATAAVITAPALRPVTWSIRGNARGAVINAATGVVTPSARQTGQITIRATDNALPAAFNQQTLNIQAFPTGIAATTIGTFPIPPAQGGPYGAIYRHSFRSSGGNIANVMITERVACGNGPFGCAGLPVLPGNLNAPAGALQDIIGTPRGIINANNFLPSPPNPGLPQVMNTPQTLYWRSDQCSPAPAAPPAAAPGDHWVPFVNVPITATLSRAGGALRFQTVDNGLATLPEPYTGAPLAAAPAPAASVCPPGTGVSNVRFAPAPIAADASALTTTAATATVQPPGSAITWSTPGPALGVTIATQGNPGLIRPGGIAGQVRVRAALTATPGCFAEAFLQLREVTANSIVFAPATLARGGATTRATVNMGPSARTVNWAIIGNARGCVIARNADNSATITSAAQVGRITVRATDQRDATKFTETSLVIA</sequence>
<feature type="compositionally biased region" description="Polar residues" evidence="1">
    <location>
        <begin position="1"/>
        <end position="12"/>
    </location>
</feature>
<keyword evidence="4" id="KW-1185">Reference proteome</keyword>
<proteinExistence type="predicted"/>
<feature type="compositionally biased region" description="Basic and acidic residues" evidence="1">
    <location>
        <begin position="135"/>
        <end position="155"/>
    </location>
</feature>
<name>A0ABS3YIB6_9BACT</name>
<evidence type="ECO:0000256" key="1">
    <source>
        <dbReference type="SAM" id="MobiDB-lite"/>
    </source>
</evidence>
<dbReference type="InterPro" id="IPR025295">
    <property type="entry name" value="eCIS_core_dom"/>
</dbReference>
<comment type="caution">
    <text evidence="3">The sequence shown here is derived from an EMBL/GenBank/DDBJ whole genome shotgun (WGS) entry which is preliminary data.</text>
</comment>
<dbReference type="RefSeq" id="WP_209147555.1">
    <property type="nucleotide sequence ID" value="NZ_JAGHKP010000003.1"/>
</dbReference>
<evidence type="ECO:0000313" key="3">
    <source>
        <dbReference type="EMBL" id="MBO9154438.1"/>
    </source>
</evidence>
<feature type="compositionally biased region" description="Polar residues" evidence="1">
    <location>
        <begin position="189"/>
        <end position="205"/>
    </location>
</feature>
<dbReference type="Pfam" id="PF13699">
    <property type="entry name" value="eCIS_core"/>
    <property type="match status" value="1"/>
</dbReference>